<accession>A0A943A5T9</accession>
<comment type="caution">
    <text evidence="1">The sequence shown here is derived from an EMBL/GenBank/DDBJ whole genome shotgun (WGS) entry which is preliminary data.</text>
</comment>
<evidence type="ECO:0000313" key="2">
    <source>
        <dbReference type="Proteomes" id="UP000778864"/>
    </source>
</evidence>
<proteinExistence type="predicted"/>
<dbReference type="Proteomes" id="UP000778864">
    <property type="component" value="Unassembled WGS sequence"/>
</dbReference>
<protein>
    <submittedName>
        <fullName evidence="1">Uncharacterized protein</fullName>
    </submittedName>
</protein>
<organism evidence="1 2">
    <name type="scientific">Veillonella parvula</name>
    <name type="common">Staphylococcus parvulus</name>
    <dbReference type="NCBI Taxonomy" id="29466"/>
    <lineage>
        <taxon>Bacteria</taxon>
        <taxon>Bacillati</taxon>
        <taxon>Bacillota</taxon>
        <taxon>Negativicutes</taxon>
        <taxon>Veillonellales</taxon>
        <taxon>Veillonellaceae</taxon>
        <taxon>Veillonella</taxon>
    </lineage>
</organism>
<reference evidence="1" key="1">
    <citation type="submission" date="2021-02" db="EMBL/GenBank/DDBJ databases">
        <title>Infant gut strain persistence is associated with maternal origin, phylogeny, and functional potential including surface adhesion and iron acquisition.</title>
        <authorList>
            <person name="Lou Y.C."/>
        </authorList>
    </citation>
    <scope>NUCLEOTIDE SEQUENCE</scope>
    <source>
        <strain evidence="1">L3_108_031G1_dasL3_108_031G1_concoct_20</strain>
    </source>
</reference>
<name>A0A943A5T9_VEIPA</name>
<gene>
    <name evidence="1" type="ORF">KHZ90_02950</name>
</gene>
<sequence>MIFDMIKNLFNKNENTEKIEYLGVDKDGNKIYEGYYHEFKGIPWGFNKTTYTREEFVKEFYTCLEEHKVNPDNLPPLVEPEIFVSYEAWIESKSQLHPNEHLYEVDELLEDDKEDDMWQVEIYARLKADNGQYFTTEELLFKIHNLMANKELGDHVFFENLVYDDHEFEADEIEDIDDNDEGIPVFVVWLGS</sequence>
<evidence type="ECO:0000313" key="1">
    <source>
        <dbReference type="EMBL" id="MBS4892721.1"/>
    </source>
</evidence>
<dbReference type="AlphaFoldDB" id="A0A943A5T9"/>
<dbReference type="EMBL" id="JAGZMU010000001">
    <property type="protein sequence ID" value="MBS4892721.1"/>
    <property type="molecule type" value="Genomic_DNA"/>
</dbReference>
<dbReference type="RefSeq" id="WP_278466702.1">
    <property type="nucleotide sequence ID" value="NZ_JAGZMU010000001.1"/>
</dbReference>